<dbReference type="EMBL" id="PCGY01000002">
    <property type="protein sequence ID" value="PKU93469.1"/>
    <property type="molecule type" value="Genomic_DNA"/>
</dbReference>
<accession>A0A2N3QP65</accession>
<feature type="compositionally biased region" description="Polar residues" evidence="1">
    <location>
        <begin position="24"/>
        <end position="37"/>
    </location>
</feature>
<dbReference type="GO" id="GO:0016788">
    <property type="term" value="F:hydrolase activity, acting on ester bonds"/>
    <property type="evidence" value="ECO:0007669"/>
    <property type="project" value="TreeGrafter"/>
</dbReference>
<evidence type="ECO:0000313" key="3">
    <source>
        <dbReference type="EMBL" id="PKU93469.1"/>
    </source>
</evidence>
<evidence type="ECO:0000313" key="4">
    <source>
        <dbReference type="Proteomes" id="UP000233727"/>
    </source>
</evidence>
<dbReference type="Gene3D" id="3.60.21.10">
    <property type="match status" value="1"/>
</dbReference>
<dbReference type="PANTHER" id="PTHR32440">
    <property type="entry name" value="PHOSPHATASE DCR2-RELATED-RELATED"/>
    <property type="match status" value="1"/>
</dbReference>
<dbReference type="InterPro" id="IPR029052">
    <property type="entry name" value="Metallo-depent_PP-like"/>
</dbReference>
<dbReference type="Pfam" id="PF00149">
    <property type="entry name" value="Metallophos"/>
    <property type="match status" value="1"/>
</dbReference>
<feature type="domain" description="Calcineurin-like phosphoesterase" evidence="2">
    <location>
        <begin position="52"/>
        <end position="174"/>
    </location>
</feature>
<dbReference type="GO" id="GO:0005737">
    <property type="term" value="C:cytoplasm"/>
    <property type="evidence" value="ECO:0007669"/>
    <property type="project" value="TreeGrafter"/>
</dbReference>
<gene>
    <name evidence="3" type="ORF">CQR47_0244</name>
</gene>
<reference evidence="3 4" key="1">
    <citation type="submission" date="2017-10" db="EMBL/GenBank/DDBJ databases">
        <title>Bifidobacterium genomics.</title>
        <authorList>
            <person name="Lugli G.A."/>
            <person name="Milani C."/>
            <person name="Mancabelli L."/>
        </authorList>
    </citation>
    <scope>NUCLEOTIDE SEQUENCE [LARGE SCALE GENOMIC DNA]</scope>
    <source>
        <strain evidence="3 4">1542B</strain>
    </source>
</reference>
<proteinExistence type="predicted"/>
<sequence>MQSGPACTSVDDMSDKQRPDSRPNHGTRNATHRPTSVSARLGRLQFHESGKFRVLQLSDIQDGPKVSGDTIRLIAAATDAARPDVVIFTGNQIAGYDSAYADTFRKRSWRTPLERIRQNEANREQLDHTRDMVRQSIRQFLQPLIDRGIPWVVTYGNHDSQCGLSREEMDAIYREFPGCLNAESTASRPDLPRTRSSSGLPDQRIYPCEAGTLALPVMDADRKRTVLGLAVVDSGDYARSGGYGSPSDAALKFLGLMPDVLHTRMMVFQHFPIPQYYRLLKSVPPNAAHAVEGYRVFSGHSYVLDEDKTLPGSYLGEGVSCPDADSGEYAILANGDRYFAICAGHDHRNGFAGEVDGMLMVASPTCGFGSYGPAPARVAARLFEFDIRHPYHPRTQLLEFGDLVGKPNSHKTYTFAIASEADQIGESMDLLRKPGLLGRLRRALRKK</sequence>
<comment type="caution">
    <text evidence="3">The sequence shown here is derived from an EMBL/GenBank/DDBJ whole genome shotgun (WGS) entry which is preliminary data.</text>
</comment>
<dbReference type="AlphaFoldDB" id="A0A2N3QP65"/>
<feature type="compositionally biased region" description="Basic and acidic residues" evidence="1">
    <location>
        <begin position="13"/>
        <end position="23"/>
    </location>
</feature>
<dbReference type="STRING" id="33905.BTHE_1354"/>
<protein>
    <submittedName>
        <fullName evidence="3">Phosphohydrolase</fullName>
    </submittedName>
</protein>
<feature type="region of interest" description="Disordered" evidence="1">
    <location>
        <begin position="1"/>
        <end position="37"/>
    </location>
</feature>
<name>A0A2N3QP65_9BIFI</name>
<organism evidence="3 4">
    <name type="scientific">Bifidobacterium thermophilum</name>
    <dbReference type="NCBI Taxonomy" id="33905"/>
    <lineage>
        <taxon>Bacteria</taxon>
        <taxon>Bacillati</taxon>
        <taxon>Actinomycetota</taxon>
        <taxon>Actinomycetes</taxon>
        <taxon>Bifidobacteriales</taxon>
        <taxon>Bifidobacteriaceae</taxon>
        <taxon>Bifidobacterium</taxon>
    </lineage>
</organism>
<keyword evidence="3" id="KW-0378">Hydrolase</keyword>
<dbReference type="Proteomes" id="UP000233727">
    <property type="component" value="Unassembled WGS sequence"/>
</dbReference>
<evidence type="ECO:0000256" key="1">
    <source>
        <dbReference type="SAM" id="MobiDB-lite"/>
    </source>
</evidence>
<dbReference type="SUPFAM" id="SSF56300">
    <property type="entry name" value="Metallo-dependent phosphatases"/>
    <property type="match status" value="1"/>
</dbReference>
<dbReference type="InterPro" id="IPR004843">
    <property type="entry name" value="Calcineurin-like_PHP"/>
</dbReference>
<evidence type="ECO:0000259" key="2">
    <source>
        <dbReference type="Pfam" id="PF00149"/>
    </source>
</evidence>